<keyword evidence="3" id="KW-1133">Transmembrane helix</keyword>
<accession>A0A433JV96</accession>
<keyword evidence="3" id="KW-0812">Transmembrane</keyword>
<sequence length="234" mass="25672">MALNATHGNIVFSVIVVTLAVLILARRLWTFANRRLPVPRPARARRAPHAAGTSRHAGPHHAGPHHAEPHHGPSGQNDRVKRSAGILPYRHTDESVEVWLAHPGGPFWAKKDERAWGVVKGEYAEDEDPLAAARREFAEETGIPAPDGEYAHLGEFRQSSAKTTVVFAIEHDLGDLAVRSNTVEIEVPRGSGRFVAFPEIDEARWFDLLTAADKIHAGQLPVLAALVEHLKTQP</sequence>
<dbReference type="PANTHER" id="PTHR21340">
    <property type="entry name" value="DIADENOSINE 5,5-P1,P4-TETRAPHOSPHATE PYROPHOSPHOHYDROLASE MUTT"/>
    <property type="match status" value="1"/>
</dbReference>
<dbReference type="Gene3D" id="3.90.79.10">
    <property type="entry name" value="Nucleoside Triphosphate Pyrophosphohydrolase"/>
    <property type="match status" value="1"/>
</dbReference>
<dbReference type="PANTHER" id="PTHR21340:SF7">
    <property type="entry name" value="NUDIX HYDROLASE DOMAIN-CONTAINING PROTEIN"/>
    <property type="match status" value="1"/>
</dbReference>
<name>A0A433JV96_9MICO</name>
<comment type="caution">
    <text evidence="5">The sequence shown here is derived from an EMBL/GenBank/DDBJ whole genome shotgun (WGS) entry which is preliminary data.</text>
</comment>
<dbReference type="PROSITE" id="PS00893">
    <property type="entry name" value="NUDIX_BOX"/>
    <property type="match status" value="1"/>
</dbReference>
<reference evidence="5 6" key="1">
    <citation type="submission" date="2018-12" db="EMBL/GenBank/DDBJ databases">
        <authorList>
            <person name="Li F."/>
        </authorList>
    </citation>
    <scope>NUCLEOTIDE SEQUENCE [LARGE SCALE GENOMIC DNA]</scope>
    <source>
        <strain evidence="5 6">EGI 6500705</strain>
    </source>
</reference>
<keyword evidence="3" id="KW-0472">Membrane</keyword>
<evidence type="ECO:0000256" key="2">
    <source>
        <dbReference type="SAM" id="MobiDB-lite"/>
    </source>
</evidence>
<keyword evidence="1" id="KW-0378">Hydrolase</keyword>
<dbReference type="GO" id="GO:0004081">
    <property type="term" value="F:bis(5'-nucleosyl)-tetraphosphatase (asymmetrical) activity"/>
    <property type="evidence" value="ECO:0007669"/>
    <property type="project" value="TreeGrafter"/>
</dbReference>
<organism evidence="5 6">
    <name type="scientific">Labedella endophytica</name>
    <dbReference type="NCBI Taxonomy" id="1523160"/>
    <lineage>
        <taxon>Bacteria</taxon>
        <taxon>Bacillati</taxon>
        <taxon>Actinomycetota</taxon>
        <taxon>Actinomycetes</taxon>
        <taxon>Micrococcales</taxon>
        <taxon>Microbacteriaceae</taxon>
        <taxon>Labedella</taxon>
    </lineage>
</organism>
<keyword evidence="6" id="KW-1185">Reference proteome</keyword>
<dbReference type="InterPro" id="IPR015797">
    <property type="entry name" value="NUDIX_hydrolase-like_dom_sf"/>
</dbReference>
<dbReference type="PROSITE" id="PS51462">
    <property type="entry name" value="NUDIX"/>
    <property type="match status" value="1"/>
</dbReference>
<dbReference type="GO" id="GO:0006754">
    <property type="term" value="P:ATP biosynthetic process"/>
    <property type="evidence" value="ECO:0007669"/>
    <property type="project" value="TreeGrafter"/>
</dbReference>
<evidence type="ECO:0000256" key="3">
    <source>
        <dbReference type="SAM" id="Phobius"/>
    </source>
</evidence>
<dbReference type="InterPro" id="IPR020084">
    <property type="entry name" value="NUDIX_hydrolase_CS"/>
</dbReference>
<dbReference type="Pfam" id="PF00293">
    <property type="entry name" value="NUDIX"/>
    <property type="match status" value="1"/>
</dbReference>
<proteinExistence type="predicted"/>
<dbReference type="AlphaFoldDB" id="A0A433JV96"/>
<protein>
    <submittedName>
        <fullName evidence="5">NUDIX domain-containing protein</fullName>
    </submittedName>
</protein>
<dbReference type="OrthoDB" id="954553at2"/>
<feature type="transmembrane region" description="Helical" evidence="3">
    <location>
        <begin position="6"/>
        <end position="25"/>
    </location>
</feature>
<dbReference type="CDD" id="cd04662">
    <property type="entry name" value="NUDIX_Hydrolase"/>
    <property type="match status" value="1"/>
</dbReference>
<evidence type="ECO:0000313" key="6">
    <source>
        <dbReference type="Proteomes" id="UP000274909"/>
    </source>
</evidence>
<feature type="region of interest" description="Disordered" evidence="2">
    <location>
        <begin position="40"/>
        <end position="80"/>
    </location>
</feature>
<dbReference type="EMBL" id="RZGZ01000001">
    <property type="protein sequence ID" value="RUR03060.1"/>
    <property type="molecule type" value="Genomic_DNA"/>
</dbReference>
<evidence type="ECO:0000313" key="5">
    <source>
        <dbReference type="EMBL" id="RUR03060.1"/>
    </source>
</evidence>
<dbReference type="InterPro" id="IPR000086">
    <property type="entry name" value="NUDIX_hydrolase_dom"/>
</dbReference>
<dbReference type="InterPro" id="IPR051325">
    <property type="entry name" value="Nudix_hydrolase_domain"/>
</dbReference>
<gene>
    <name evidence="5" type="ORF">ELQ94_00405</name>
</gene>
<dbReference type="GO" id="GO:0006167">
    <property type="term" value="P:AMP biosynthetic process"/>
    <property type="evidence" value="ECO:0007669"/>
    <property type="project" value="TreeGrafter"/>
</dbReference>
<dbReference type="Proteomes" id="UP000274909">
    <property type="component" value="Unassembled WGS sequence"/>
</dbReference>
<dbReference type="SUPFAM" id="SSF55811">
    <property type="entry name" value="Nudix"/>
    <property type="match status" value="1"/>
</dbReference>
<evidence type="ECO:0000256" key="1">
    <source>
        <dbReference type="ARBA" id="ARBA00022801"/>
    </source>
</evidence>
<evidence type="ECO:0000259" key="4">
    <source>
        <dbReference type="PROSITE" id="PS51462"/>
    </source>
</evidence>
<feature type="domain" description="Nudix hydrolase" evidence="4">
    <location>
        <begin position="79"/>
        <end position="228"/>
    </location>
</feature>